<evidence type="ECO:0000256" key="1">
    <source>
        <dbReference type="ARBA" id="ARBA00001946"/>
    </source>
</evidence>
<dbReference type="InterPro" id="IPR001610">
    <property type="entry name" value="PAC"/>
</dbReference>
<accession>A0A7U8GTW3</accession>
<feature type="domain" description="GGDEF" evidence="8">
    <location>
        <begin position="557"/>
        <end position="690"/>
    </location>
</feature>
<dbReference type="PANTHER" id="PTHR44757:SF2">
    <property type="entry name" value="BIOFILM ARCHITECTURE MAINTENANCE PROTEIN MBAA"/>
    <property type="match status" value="1"/>
</dbReference>
<gene>
    <name evidence="9" type="ORF">MED92_05488</name>
</gene>
<dbReference type="EC" id="3.1.4.52" evidence="2"/>
<dbReference type="CDD" id="cd01949">
    <property type="entry name" value="GGDEF"/>
    <property type="match status" value="1"/>
</dbReference>
<dbReference type="Pfam" id="PF08448">
    <property type="entry name" value="PAS_4"/>
    <property type="match status" value="2"/>
</dbReference>
<dbReference type="Gene3D" id="3.30.70.270">
    <property type="match status" value="1"/>
</dbReference>
<dbReference type="SMART" id="SM00091">
    <property type="entry name" value="PAS"/>
    <property type="match status" value="4"/>
</dbReference>
<evidence type="ECO:0000256" key="3">
    <source>
        <dbReference type="ARBA" id="ARBA00022636"/>
    </source>
</evidence>
<proteinExistence type="predicted"/>
<dbReference type="AlphaFoldDB" id="A0A7U8GTW3"/>
<dbReference type="NCBIfam" id="TIGR00254">
    <property type="entry name" value="GGDEF"/>
    <property type="match status" value="1"/>
</dbReference>
<dbReference type="SMART" id="SM00267">
    <property type="entry name" value="GGDEF"/>
    <property type="match status" value="1"/>
</dbReference>
<dbReference type="PROSITE" id="PS50112">
    <property type="entry name" value="PAS"/>
    <property type="match status" value="4"/>
</dbReference>
<dbReference type="InterPro" id="IPR035919">
    <property type="entry name" value="EAL_sf"/>
</dbReference>
<dbReference type="Pfam" id="PF00990">
    <property type="entry name" value="GGDEF"/>
    <property type="match status" value="1"/>
</dbReference>
<dbReference type="NCBIfam" id="TIGR00229">
    <property type="entry name" value="sensory_box"/>
    <property type="match status" value="4"/>
</dbReference>
<dbReference type="InterPro" id="IPR013655">
    <property type="entry name" value="PAS_fold_3"/>
</dbReference>
<dbReference type="FunFam" id="3.20.20.450:FF:000001">
    <property type="entry name" value="Cyclic di-GMP phosphodiesterase yahA"/>
    <property type="match status" value="1"/>
</dbReference>
<organism evidence="9 10">
    <name type="scientific">Neptuniibacter caesariensis</name>
    <dbReference type="NCBI Taxonomy" id="207954"/>
    <lineage>
        <taxon>Bacteria</taxon>
        <taxon>Pseudomonadati</taxon>
        <taxon>Pseudomonadota</taxon>
        <taxon>Gammaproteobacteria</taxon>
        <taxon>Oceanospirillales</taxon>
        <taxon>Oceanospirillaceae</taxon>
        <taxon>Neptuniibacter</taxon>
    </lineage>
</organism>
<dbReference type="CDD" id="cd00130">
    <property type="entry name" value="PAS"/>
    <property type="match status" value="4"/>
</dbReference>
<dbReference type="GO" id="GO:0071732">
    <property type="term" value="P:cellular response to nitric oxide"/>
    <property type="evidence" value="ECO:0007669"/>
    <property type="project" value="UniProtKB-ARBA"/>
</dbReference>
<dbReference type="PROSITE" id="PS50113">
    <property type="entry name" value="PAC"/>
    <property type="match status" value="1"/>
</dbReference>
<feature type="domain" description="PAS" evidence="5">
    <location>
        <begin position="17"/>
        <end position="62"/>
    </location>
</feature>
<dbReference type="InterPro" id="IPR000014">
    <property type="entry name" value="PAS"/>
</dbReference>
<feature type="domain" description="EAL" evidence="7">
    <location>
        <begin position="699"/>
        <end position="953"/>
    </location>
</feature>
<comment type="caution">
    <text evidence="9">The sequence shown here is derived from an EMBL/GenBank/DDBJ whole genome shotgun (WGS) entry which is preliminary data.</text>
</comment>
<dbReference type="EMBL" id="AAOW01000002">
    <property type="protein sequence ID" value="EAR62545.1"/>
    <property type="molecule type" value="Genomic_DNA"/>
</dbReference>
<dbReference type="Pfam" id="PF13426">
    <property type="entry name" value="PAS_9"/>
    <property type="match status" value="1"/>
</dbReference>
<evidence type="ECO:0000256" key="4">
    <source>
        <dbReference type="ARBA" id="ARBA00051114"/>
    </source>
</evidence>
<keyword evidence="10" id="KW-1185">Reference proteome</keyword>
<dbReference type="Proteomes" id="UP000002171">
    <property type="component" value="Unassembled WGS sequence"/>
</dbReference>
<feature type="domain" description="PAC" evidence="6">
    <location>
        <begin position="351"/>
        <end position="402"/>
    </location>
</feature>
<evidence type="ECO:0000256" key="2">
    <source>
        <dbReference type="ARBA" id="ARBA00012282"/>
    </source>
</evidence>
<dbReference type="Gene3D" id="3.20.20.450">
    <property type="entry name" value="EAL domain"/>
    <property type="match status" value="1"/>
</dbReference>
<dbReference type="CDD" id="cd01948">
    <property type="entry name" value="EAL"/>
    <property type="match status" value="1"/>
</dbReference>
<evidence type="ECO:0000259" key="7">
    <source>
        <dbReference type="PROSITE" id="PS50883"/>
    </source>
</evidence>
<evidence type="ECO:0000259" key="8">
    <source>
        <dbReference type="PROSITE" id="PS50887"/>
    </source>
</evidence>
<sequence length="955" mass="108140">MAQMTNDSKFLEKLKNSSDLFEIVFDHQFQFMAILEPDGRVISVNQVALSQQGYTREDFVGRYFWESASWRHLPDWEAIWKKRLKAAYENRSPIFTDDVYEAHDGSIRHADAVTIALFDSDGKLNGYLIQAIDKTDKAIAEKALRESEQRYRGVVEDFPIMICTYKPGGEIIFVNQSYCKLFGRTSEDLVGSNFLDLIPEGDRPALISNISGLNTSKPTFVNEHRVILPGDNIGWQRWTNRAIFNRQGEIESYQSIGEDITQRMIQERALESSEAQLSTLIGNLPGVAFQCLNNRNWTMLYLSDRCEEIFGYTAESLIKSRYCSYAQLIEPGYREYVWAAVQNSLKTQTPYKVLYKLKHSSGESRWMEEQGRGVSTDSTGLTIEGYIEDVTERIEAENRLNQAAAVFRSTGEGVAITDQNGTIVDVNEAFTKITGFDRDEVIGKNTRILQSGKHDIAFYENMWEQIQKHGHWRGEVWNRAKSGTIYPEILTISAIDFKKGQQPSGYVGVFADITSLKETEARLDHLAHYDALTELPNRLLFRERLIHSLLMSERKKTKVAVLFLDLDRFKNINDTLGHGVGDILLAEIASRLRHVVRMGDTVGRISGDEFCLILEDIQDVTDVVPIVEKILSVFSQTIQINSHMLQISASIGVAISPDNSNDADALLSFSDSAMYEAKEAGRNTYKFYTAEMTQQALEHSFVQSALRDALEQSQFFVTYQPQLRIKDYSMVGVEALVRWQHPERGLIPPDSFIPIAENSGLIRELGAWILRTACEQGVQWLNEQVNFGRIYVNVSATQLHDESFTEAVIMCLKETGFPAEKLGLEVTESFIMKDPQHAINVLSSFKEIGIELAIDDFGTGYSSLSYLKQLPIDKLKIDQSFIRDIPDDPNDMAIAEAVIAMGKALNLEVIAEGVESQIQADFLLDKECTEVQGYLYAHPLTADAFSEWEKQRDIK</sequence>
<evidence type="ECO:0000313" key="9">
    <source>
        <dbReference type="EMBL" id="EAR62545.1"/>
    </source>
</evidence>
<feature type="domain" description="PAS" evidence="5">
    <location>
        <begin position="147"/>
        <end position="217"/>
    </location>
</feature>
<dbReference type="Pfam" id="PF00563">
    <property type="entry name" value="EAL"/>
    <property type="match status" value="1"/>
</dbReference>
<comment type="catalytic activity">
    <reaction evidence="4">
        <text>3',3'-c-di-GMP + H2O = 5'-phosphoguanylyl(3'-&gt;5')guanosine + H(+)</text>
        <dbReference type="Rhea" id="RHEA:24902"/>
        <dbReference type="ChEBI" id="CHEBI:15377"/>
        <dbReference type="ChEBI" id="CHEBI:15378"/>
        <dbReference type="ChEBI" id="CHEBI:58754"/>
        <dbReference type="ChEBI" id="CHEBI:58805"/>
        <dbReference type="EC" id="3.1.4.52"/>
    </reaction>
    <physiologicalReaction direction="left-to-right" evidence="4">
        <dbReference type="Rhea" id="RHEA:24903"/>
    </physiologicalReaction>
</comment>
<dbReference type="RefSeq" id="WP_007021563.1">
    <property type="nucleotide sequence ID" value="NZ_CH724126.1"/>
</dbReference>
<dbReference type="InterPro" id="IPR029787">
    <property type="entry name" value="Nucleotide_cyclase"/>
</dbReference>
<dbReference type="InterPro" id="IPR035965">
    <property type="entry name" value="PAS-like_dom_sf"/>
</dbReference>
<dbReference type="SUPFAM" id="SSF55785">
    <property type="entry name" value="PYP-like sensor domain (PAS domain)"/>
    <property type="match status" value="4"/>
</dbReference>
<dbReference type="Gene3D" id="3.30.450.20">
    <property type="entry name" value="PAS domain"/>
    <property type="match status" value="4"/>
</dbReference>
<dbReference type="InterPro" id="IPR013656">
    <property type="entry name" value="PAS_4"/>
</dbReference>
<dbReference type="InterPro" id="IPR043128">
    <property type="entry name" value="Rev_trsase/Diguanyl_cyclase"/>
</dbReference>
<dbReference type="SUPFAM" id="SSF141868">
    <property type="entry name" value="EAL domain-like"/>
    <property type="match status" value="1"/>
</dbReference>
<dbReference type="OrthoDB" id="6168558at2"/>
<reference evidence="9 10" key="1">
    <citation type="submission" date="2006-02" db="EMBL/GenBank/DDBJ databases">
        <authorList>
            <person name="Pinhassi J."/>
            <person name="Pedros-Alio C."/>
            <person name="Ferriera S."/>
            <person name="Johnson J."/>
            <person name="Kravitz S."/>
            <person name="Halpern A."/>
            <person name="Remington K."/>
            <person name="Beeson K."/>
            <person name="Tran B."/>
            <person name="Rogers Y.-H."/>
            <person name="Friedman R."/>
            <person name="Venter J.C."/>
        </authorList>
    </citation>
    <scope>NUCLEOTIDE SEQUENCE [LARGE SCALE GENOMIC DNA]</scope>
    <source>
        <strain evidence="9 10">MED92</strain>
    </source>
</reference>
<dbReference type="InterPro" id="IPR012226">
    <property type="entry name" value="Diguanyl_cyclase/Pdiesterase"/>
</dbReference>
<dbReference type="PANTHER" id="PTHR44757">
    <property type="entry name" value="DIGUANYLATE CYCLASE DGCP"/>
    <property type="match status" value="1"/>
</dbReference>
<dbReference type="InterPro" id="IPR001633">
    <property type="entry name" value="EAL_dom"/>
</dbReference>
<evidence type="ECO:0000313" key="10">
    <source>
        <dbReference type="Proteomes" id="UP000002171"/>
    </source>
</evidence>
<comment type="cofactor">
    <cofactor evidence="1">
        <name>Mg(2+)</name>
        <dbReference type="ChEBI" id="CHEBI:18420"/>
    </cofactor>
</comment>
<dbReference type="PROSITE" id="PS50883">
    <property type="entry name" value="EAL"/>
    <property type="match status" value="1"/>
</dbReference>
<dbReference type="InterPro" id="IPR000160">
    <property type="entry name" value="GGDEF_dom"/>
</dbReference>
<keyword evidence="3" id="KW-0973">c-di-GMP</keyword>
<dbReference type="PROSITE" id="PS50887">
    <property type="entry name" value="GGDEF"/>
    <property type="match status" value="1"/>
</dbReference>
<evidence type="ECO:0000259" key="5">
    <source>
        <dbReference type="PROSITE" id="PS50112"/>
    </source>
</evidence>
<dbReference type="SMART" id="SM00052">
    <property type="entry name" value="EAL"/>
    <property type="match status" value="1"/>
</dbReference>
<name>A0A7U8GTW3_NEPCE</name>
<dbReference type="SMART" id="SM00086">
    <property type="entry name" value="PAC"/>
    <property type="match status" value="4"/>
</dbReference>
<dbReference type="InterPro" id="IPR052155">
    <property type="entry name" value="Biofilm_reg_signaling"/>
</dbReference>
<dbReference type="SUPFAM" id="SSF55073">
    <property type="entry name" value="Nucleotide cyclase"/>
    <property type="match status" value="1"/>
</dbReference>
<feature type="domain" description="PAS" evidence="5">
    <location>
        <begin position="399"/>
        <end position="445"/>
    </location>
</feature>
<feature type="domain" description="PAS" evidence="5">
    <location>
        <begin position="273"/>
        <end position="348"/>
    </location>
</feature>
<evidence type="ECO:0000259" key="6">
    <source>
        <dbReference type="PROSITE" id="PS50113"/>
    </source>
</evidence>
<dbReference type="FunFam" id="3.30.70.270:FF:000001">
    <property type="entry name" value="Diguanylate cyclase domain protein"/>
    <property type="match status" value="1"/>
</dbReference>
<protein>
    <recommendedName>
        <fullName evidence="2">cyclic-guanylate-specific phosphodiesterase</fullName>
        <ecNumber evidence="2">3.1.4.52</ecNumber>
    </recommendedName>
</protein>
<dbReference type="GO" id="GO:0071111">
    <property type="term" value="F:cyclic-guanylate-specific phosphodiesterase activity"/>
    <property type="evidence" value="ECO:0007669"/>
    <property type="project" value="UniProtKB-EC"/>
</dbReference>
<dbReference type="PIRSF" id="PIRSF005925">
    <property type="entry name" value="Dos"/>
    <property type="match status" value="1"/>
</dbReference>
<dbReference type="Pfam" id="PF08447">
    <property type="entry name" value="PAS_3"/>
    <property type="match status" value="1"/>
</dbReference>
<dbReference type="InterPro" id="IPR000700">
    <property type="entry name" value="PAS-assoc_C"/>
</dbReference>